<dbReference type="GO" id="GO:0006508">
    <property type="term" value="P:proteolysis"/>
    <property type="evidence" value="ECO:0007669"/>
    <property type="project" value="UniProtKB-KW"/>
</dbReference>
<protein>
    <submittedName>
        <fullName evidence="3">CPBP family intramembrane metalloprotease</fullName>
    </submittedName>
</protein>
<keyword evidence="1" id="KW-0472">Membrane</keyword>
<feature type="transmembrane region" description="Helical" evidence="1">
    <location>
        <begin position="180"/>
        <end position="201"/>
    </location>
</feature>
<feature type="transmembrane region" description="Helical" evidence="1">
    <location>
        <begin position="85"/>
        <end position="104"/>
    </location>
</feature>
<evidence type="ECO:0000313" key="4">
    <source>
        <dbReference type="Proteomes" id="UP000244905"/>
    </source>
</evidence>
<accession>A0A2V1IT53</accession>
<dbReference type="Proteomes" id="UP000244905">
    <property type="component" value="Unassembled WGS sequence"/>
</dbReference>
<dbReference type="PANTHER" id="PTHR36435">
    <property type="entry name" value="SLR1288 PROTEIN"/>
    <property type="match status" value="1"/>
</dbReference>
<name>A0A2V1IT53_9BACT</name>
<keyword evidence="3" id="KW-0378">Hydrolase</keyword>
<comment type="caution">
    <text evidence="3">The sequence shown here is derived from an EMBL/GenBank/DDBJ whole genome shotgun (WGS) entry which is preliminary data.</text>
</comment>
<evidence type="ECO:0000313" key="3">
    <source>
        <dbReference type="EMBL" id="PWB03638.1"/>
    </source>
</evidence>
<feature type="transmembrane region" description="Helical" evidence="1">
    <location>
        <begin position="261"/>
        <end position="280"/>
    </location>
</feature>
<dbReference type="RefSeq" id="WP_107031420.1">
    <property type="nucleotide sequence ID" value="NZ_CAPEJN010000013.1"/>
</dbReference>
<keyword evidence="1" id="KW-1133">Transmembrane helix</keyword>
<dbReference type="PROSITE" id="PS51257">
    <property type="entry name" value="PROKAR_LIPOPROTEIN"/>
    <property type="match status" value="1"/>
</dbReference>
<evidence type="ECO:0000259" key="2">
    <source>
        <dbReference type="Pfam" id="PF02517"/>
    </source>
</evidence>
<keyword evidence="3" id="KW-0645">Protease</keyword>
<dbReference type="GeneID" id="82525258"/>
<gene>
    <name evidence="3" type="ORF">C5O23_02700</name>
</gene>
<dbReference type="InterPro" id="IPR003675">
    <property type="entry name" value="Rce1/LyrA-like_dom"/>
</dbReference>
<dbReference type="InterPro" id="IPR052710">
    <property type="entry name" value="CAAX_protease"/>
</dbReference>
<feature type="transmembrane region" description="Helical" evidence="1">
    <location>
        <begin position="12"/>
        <end position="34"/>
    </location>
</feature>
<dbReference type="EMBL" id="PUEC01000004">
    <property type="protein sequence ID" value="PWB03638.1"/>
    <property type="molecule type" value="Genomic_DNA"/>
</dbReference>
<keyword evidence="4" id="KW-1185">Reference proteome</keyword>
<feature type="domain" description="CAAX prenyl protease 2/Lysostaphin resistance protein A-like" evidence="2">
    <location>
        <begin position="145"/>
        <end position="233"/>
    </location>
</feature>
<feature type="transmembrane region" description="Helical" evidence="1">
    <location>
        <begin position="54"/>
        <end position="73"/>
    </location>
</feature>
<dbReference type="GO" id="GO:0008237">
    <property type="term" value="F:metallopeptidase activity"/>
    <property type="evidence" value="ECO:0007669"/>
    <property type="project" value="UniProtKB-KW"/>
</dbReference>
<sequence>MLPQLRFKPAERFLLFFIVLAACALAGSLIVGFVVHNGPTTKALRLATVIQDCVIFILPSLITAVLISSLPANFLKIESAPSMKLLILAVTAMMVSIPLMNWIVMMNDSLVFPESLSGLENWMRLHENEARASVKILLGDGSVSSLIIDLLIVGILAGLSEEILFRGTLQQLFLSSRLNIHLSIWITAIIFSAIHMQFFGFVPRLLLGAYFGYLLWWSRSLWLPVIIHAFNNSIVVYSTWKSGEISEGGGDSSIDQWGLDSPMLILASAILTVFIIFRLHREQKSAVIQRVK</sequence>
<dbReference type="AlphaFoldDB" id="A0A2V1IT53"/>
<dbReference type="PANTHER" id="PTHR36435:SF1">
    <property type="entry name" value="CAAX AMINO TERMINAL PROTEASE FAMILY PROTEIN"/>
    <property type="match status" value="1"/>
</dbReference>
<keyword evidence="3" id="KW-0482">Metalloprotease</keyword>
<dbReference type="GO" id="GO:0004175">
    <property type="term" value="F:endopeptidase activity"/>
    <property type="evidence" value="ECO:0007669"/>
    <property type="project" value="UniProtKB-ARBA"/>
</dbReference>
<evidence type="ECO:0000256" key="1">
    <source>
        <dbReference type="SAM" id="Phobius"/>
    </source>
</evidence>
<reference evidence="4" key="1">
    <citation type="submission" date="2018-02" db="EMBL/GenBank/DDBJ databases">
        <authorList>
            <person name="Clavel T."/>
            <person name="Strowig T."/>
        </authorList>
    </citation>
    <scope>NUCLEOTIDE SEQUENCE [LARGE SCALE GENOMIC DNA]</scope>
    <source>
        <strain evidence="4">DSM 103720</strain>
    </source>
</reference>
<dbReference type="Pfam" id="PF02517">
    <property type="entry name" value="Rce1-like"/>
    <property type="match status" value="1"/>
</dbReference>
<proteinExistence type="predicted"/>
<dbReference type="GO" id="GO:0080120">
    <property type="term" value="P:CAAX-box protein maturation"/>
    <property type="evidence" value="ECO:0007669"/>
    <property type="project" value="UniProtKB-ARBA"/>
</dbReference>
<keyword evidence="1" id="KW-0812">Transmembrane</keyword>
<organism evidence="3 4">
    <name type="scientific">Duncaniella muris</name>
    <dbReference type="NCBI Taxonomy" id="2094150"/>
    <lineage>
        <taxon>Bacteria</taxon>
        <taxon>Pseudomonadati</taxon>
        <taxon>Bacteroidota</taxon>
        <taxon>Bacteroidia</taxon>
        <taxon>Bacteroidales</taxon>
        <taxon>Muribaculaceae</taxon>
        <taxon>Duncaniella</taxon>
    </lineage>
</organism>
<feature type="transmembrane region" description="Helical" evidence="1">
    <location>
        <begin position="141"/>
        <end position="159"/>
    </location>
</feature>